<keyword evidence="3" id="KW-1185">Reference proteome</keyword>
<evidence type="ECO:0000313" key="3">
    <source>
        <dbReference type="Proteomes" id="UP001066276"/>
    </source>
</evidence>
<reference evidence="2" key="1">
    <citation type="journal article" date="2022" name="bioRxiv">
        <title>Sequencing and chromosome-scale assembly of the giantPleurodeles waltlgenome.</title>
        <authorList>
            <person name="Brown T."/>
            <person name="Elewa A."/>
            <person name="Iarovenko S."/>
            <person name="Subramanian E."/>
            <person name="Araus A.J."/>
            <person name="Petzold A."/>
            <person name="Susuki M."/>
            <person name="Suzuki K.-i.T."/>
            <person name="Hayashi T."/>
            <person name="Toyoda A."/>
            <person name="Oliveira C."/>
            <person name="Osipova E."/>
            <person name="Leigh N.D."/>
            <person name="Simon A."/>
            <person name="Yun M.H."/>
        </authorList>
    </citation>
    <scope>NUCLEOTIDE SEQUENCE</scope>
    <source>
        <strain evidence="2">20211129_DDA</strain>
        <tissue evidence="2">Liver</tissue>
    </source>
</reference>
<sequence>MVRAGLSCWLLEPGVAQAADAYFAARALRDMRDSKSRGQRVGPEGFPCQTGRKPSRVMCTARVFRASMTHVFENRRQLLPGDLGGVVDARQPINK</sequence>
<accession>A0AAV7QMW2</accession>
<dbReference type="AlphaFoldDB" id="A0AAV7QMW2"/>
<organism evidence="2 3">
    <name type="scientific">Pleurodeles waltl</name>
    <name type="common">Iberian ribbed newt</name>
    <dbReference type="NCBI Taxonomy" id="8319"/>
    <lineage>
        <taxon>Eukaryota</taxon>
        <taxon>Metazoa</taxon>
        <taxon>Chordata</taxon>
        <taxon>Craniata</taxon>
        <taxon>Vertebrata</taxon>
        <taxon>Euteleostomi</taxon>
        <taxon>Amphibia</taxon>
        <taxon>Batrachia</taxon>
        <taxon>Caudata</taxon>
        <taxon>Salamandroidea</taxon>
        <taxon>Salamandridae</taxon>
        <taxon>Pleurodelinae</taxon>
        <taxon>Pleurodeles</taxon>
    </lineage>
</organism>
<gene>
    <name evidence="2" type="ORF">NDU88_007062</name>
</gene>
<name>A0AAV7QMW2_PLEWA</name>
<dbReference type="EMBL" id="JANPWB010000010">
    <property type="protein sequence ID" value="KAJ1140717.1"/>
    <property type="molecule type" value="Genomic_DNA"/>
</dbReference>
<evidence type="ECO:0000256" key="1">
    <source>
        <dbReference type="SAM" id="MobiDB-lite"/>
    </source>
</evidence>
<feature type="region of interest" description="Disordered" evidence="1">
    <location>
        <begin position="33"/>
        <end position="53"/>
    </location>
</feature>
<dbReference type="Proteomes" id="UP001066276">
    <property type="component" value="Chromosome 6"/>
</dbReference>
<comment type="caution">
    <text evidence="2">The sequence shown here is derived from an EMBL/GenBank/DDBJ whole genome shotgun (WGS) entry which is preliminary data.</text>
</comment>
<evidence type="ECO:0008006" key="4">
    <source>
        <dbReference type="Google" id="ProtNLM"/>
    </source>
</evidence>
<evidence type="ECO:0000313" key="2">
    <source>
        <dbReference type="EMBL" id="KAJ1140717.1"/>
    </source>
</evidence>
<proteinExistence type="predicted"/>
<protein>
    <recommendedName>
        <fullName evidence="4">Secreted protein</fullName>
    </recommendedName>
</protein>